<dbReference type="KEGG" id="pbn:PADG_03187"/>
<keyword evidence="2" id="KW-1185">Reference proteome</keyword>
<dbReference type="eggNOG" id="ENOG502RR2P">
    <property type="taxonomic scope" value="Eukaryota"/>
</dbReference>
<dbReference type="GeneID" id="22582540"/>
<accession>C1G7N2</accession>
<dbReference type="InParanoid" id="C1G7N2"/>
<dbReference type="HOGENOM" id="CLU_2543200_0_0_1"/>
<dbReference type="Proteomes" id="UP000001628">
    <property type="component" value="Unassembled WGS sequence"/>
</dbReference>
<gene>
    <name evidence="1" type="ORF">PADG_03187</name>
</gene>
<dbReference type="AlphaFoldDB" id="C1G7N2"/>
<protein>
    <submittedName>
        <fullName evidence="1">Uncharacterized protein</fullName>
    </submittedName>
</protein>
<proteinExistence type="predicted"/>
<reference evidence="1 2" key="1">
    <citation type="journal article" date="2011" name="PLoS Genet.">
        <title>Comparative genomic analysis of human fungal pathogens causing paracoccidioidomycosis.</title>
        <authorList>
            <person name="Desjardins C.A."/>
            <person name="Champion M.D."/>
            <person name="Holder J.W."/>
            <person name="Muszewska A."/>
            <person name="Goldberg J."/>
            <person name="Bailao A.M."/>
            <person name="Brigido M.M."/>
            <person name="Ferreira M.E."/>
            <person name="Garcia A.M."/>
            <person name="Grynberg M."/>
            <person name="Gujja S."/>
            <person name="Heiman D.I."/>
            <person name="Henn M.R."/>
            <person name="Kodira C.D."/>
            <person name="Leon-Narvaez H."/>
            <person name="Longo L.V."/>
            <person name="Ma L.J."/>
            <person name="Malavazi I."/>
            <person name="Matsuo A.L."/>
            <person name="Morais F.V."/>
            <person name="Pereira M."/>
            <person name="Rodriguez-Brito S."/>
            <person name="Sakthikumar S."/>
            <person name="Salem-Izacc S.M."/>
            <person name="Sykes S.M."/>
            <person name="Teixeira M.M."/>
            <person name="Vallejo M.C."/>
            <person name="Walter M.E."/>
            <person name="Yandava C."/>
            <person name="Young S."/>
            <person name="Zeng Q."/>
            <person name="Zucker J."/>
            <person name="Felipe M.S."/>
            <person name="Goldman G.H."/>
            <person name="Haas B.J."/>
            <person name="McEwen J.G."/>
            <person name="Nino-Vega G."/>
            <person name="Puccia R."/>
            <person name="San-Blas G."/>
            <person name="Soares C.M."/>
            <person name="Birren B.W."/>
            <person name="Cuomo C.A."/>
        </authorList>
    </citation>
    <scope>NUCLEOTIDE SEQUENCE [LARGE SCALE GENOMIC DNA]</scope>
    <source>
        <strain evidence="1 2">Pb18</strain>
    </source>
</reference>
<sequence length="83" mass="9239">MRYLKGIDATYFVICKAEHEQGMDVVVDDDDDDDDDEYGIFGINPIEGQGHLLNKYSALTASCDFQGSNLSDFEYAGTDRNCS</sequence>
<organism evidence="1 2">
    <name type="scientific">Paracoccidioides brasiliensis (strain Pb18)</name>
    <dbReference type="NCBI Taxonomy" id="502780"/>
    <lineage>
        <taxon>Eukaryota</taxon>
        <taxon>Fungi</taxon>
        <taxon>Dikarya</taxon>
        <taxon>Ascomycota</taxon>
        <taxon>Pezizomycotina</taxon>
        <taxon>Eurotiomycetes</taxon>
        <taxon>Eurotiomycetidae</taxon>
        <taxon>Onygenales</taxon>
        <taxon>Ajellomycetaceae</taxon>
        <taxon>Paracoccidioides</taxon>
    </lineage>
</organism>
<dbReference type="RefSeq" id="XP_010758296.1">
    <property type="nucleotide sequence ID" value="XM_010759994.1"/>
</dbReference>
<evidence type="ECO:0000313" key="1">
    <source>
        <dbReference type="EMBL" id="EEH47089.2"/>
    </source>
</evidence>
<name>C1G7N2_PARBD</name>
<dbReference type="EMBL" id="KN275959">
    <property type="protein sequence ID" value="EEH47089.2"/>
    <property type="molecule type" value="Genomic_DNA"/>
</dbReference>
<dbReference type="VEuPathDB" id="FungiDB:PADG_03187"/>
<evidence type="ECO:0000313" key="2">
    <source>
        <dbReference type="Proteomes" id="UP000001628"/>
    </source>
</evidence>